<evidence type="ECO:0000256" key="1">
    <source>
        <dbReference type="ARBA" id="ARBA00039658"/>
    </source>
</evidence>
<evidence type="ECO:0000313" key="4">
    <source>
        <dbReference type="Proteomes" id="UP000465112"/>
    </source>
</evidence>
<dbReference type="Gene3D" id="3.30.420.10">
    <property type="entry name" value="Ribonuclease H-like superfamily/Ribonuclease H"/>
    <property type="match status" value="1"/>
</dbReference>
<dbReference type="AlphaFoldDB" id="A0A6A5F124"/>
<gene>
    <name evidence="3" type="ORF">PFLUV_G00137950</name>
</gene>
<dbReference type="InterPro" id="IPR036397">
    <property type="entry name" value="RNaseH_sf"/>
</dbReference>
<reference evidence="3 4" key="1">
    <citation type="submission" date="2019-06" db="EMBL/GenBank/DDBJ databases">
        <title>A chromosome-scale genome assembly of the European perch, Perca fluviatilis.</title>
        <authorList>
            <person name="Roques C."/>
            <person name="Zahm M."/>
            <person name="Cabau C."/>
            <person name="Klopp C."/>
            <person name="Bouchez O."/>
            <person name="Donnadieu C."/>
            <person name="Kuhl H."/>
            <person name="Gislard M."/>
            <person name="Guendouz S."/>
            <person name="Journot L."/>
            <person name="Haffray P."/>
            <person name="Bestin A."/>
            <person name="Morvezen R."/>
            <person name="Feron R."/>
            <person name="Wen M."/>
            <person name="Jouanno E."/>
            <person name="Herpin A."/>
            <person name="Schartl M."/>
            <person name="Postlethwait J."/>
            <person name="Schaerlinger B."/>
            <person name="Chardard D."/>
            <person name="Lecocq T."/>
            <person name="Poncet C."/>
            <person name="Jaffrelo L."/>
            <person name="Lampietro C."/>
            <person name="Guiguen Y."/>
        </authorList>
    </citation>
    <scope>NUCLEOTIDE SEQUENCE [LARGE SCALE GENOMIC DNA]</scope>
    <source>
        <tissue evidence="3">Blood</tissue>
    </source>
</reference>
<dbReference type="InterPro" id="IPR001584">
    <property type="entry name" value="Integrase_cat-core"/>
</dbReference>
<dbReference type="InterPro" id="IPR041588">
    <property type="entry name" value="Integrase_H2C2"/>
</dbReference>
<comment type="caution">
    <text evidence="3">The sequence shown here is derived from an EMBL/GenBank/DDBJ whole genome shotgun (WGS) entry which is preliminary data.</text>
</comment>
<dbReference type="InterPro" id="IPR012337">
    <property type="entry name" value="RNaseH-like_sf"/>
</dbReference>
<dbReference type="FunFam" id="1.10.340.70:FF:000001">
    <property type="entry name" value="Retrovirus-related Pol polyprotein from transposon gypsy-like Protein"/>
    <property type="match status" value="1"/>
</dbReference>
<sequence length="239" mass="27390">MENKWEEIFNYLLKGSYPAEINKGQKQSLRKYSSKFRIHDGELLFGSHRRVIKTKEEAMNLFKEFHASPIGGHTGTLKTQAAICSRFYWYGMTVDIDKWISECDQCQRVGPPLNAVKTLDWIKVSAVWELIGIDLTGPLQKTSTGYQYILTVTDYFSKWVEAFPQKTKSALEVAKNLCTVIIDMAALSSYCQTKDELVNQINRTLCELLSIERSVTAAYHPQTNGLDEKTNDNIKRFQQ</sequence>
<evidence type="ECO:0000313" key="3">
    <source>
        <dbReference type="EMBL" id="KAF1384025.1"/>
    </source>
</evidence>
<feature type="domain" description="Integrase catalytic" evidence="2">
    <location>
        <begin position="107"/>
        <end position="239"/>
    </location>
</feature>
<dbReference type="Proteomes" id="UP000465112">
    <property type="component" value="Chromosome 11"/>
</dbReference>
<dbReference type="EMBL" id="VHII01000011">
    <property type="protein sequence ID" value="KAF1384025.1"/>
    <property type="molecule type" value="Genomic_DNA"/>
</dbReference>
<dbReference type="InterPro" id="IPR050951">
    <property type="entry name" value="Retrovirus_Pol_polyprotein"/>
</dbReference>
<keyword evidence="4" id="KW-1185">Reference proteome</keyword>
<dbReference type="PROSITE" id="PS50994">
    <property type="entry name" value="INTEGRASE"/>
    <property type="match status" value="1"/>
</dbReference>
<protein>
    <recommendedName>
        <fullName evidence="1">Gypsy retrotransposon integrase-like protein 1</fullName>
    </recommendedName>
</protein>
<dbReference type="PANTHER" id="PTHR37984:SF5">
    <property type="entry name" value="PROTEIN NYNRIN-LIKE"/>
    <property type="match status" value="1"/>
</dbReference>
<proteinExistence type="predicted"/>
<dbReference type="SUPFAM" id="SSF53098">
    <property type="entry name" value="Ribonuclease H-like"/>
    <property type="match status" value="1"/>
</dbReference>
<accession>A0A6A5F124</accession>
<dbReference type="PANTHER" id="PTHR37984">
    <property type="entry name" value="PROTEIN CBG26694"/>
    <property type="match status" value="1"/>
</dbReference>
<dbReference type="GO" id="GO:0015074">
    <property type="term" value="P:DNA integration"/>
    <property type="evidence" value="ECO:0007669"/>
    <property type="project" value="InterPro"/>
</dbReference>
<organism evidence="3 4">
    <name type="scientific">Perca fluviatilis</name>
    <name type="common">European perch</name>
    <dbReference type="NCBI Taxonomy" id="8168"/>
    <lineage>
        <taxon>Eukaryota</taxon>
        <taxon>Metazoa</taxon>
        <taxon>Chordata</taxon>
        <taxon>Craniata</taxon>
        <taxon>Vertebrata</taxon>
        <taxon>Euteleostomi</taxon>
        <taxon>Actinopterygii</taxon>
        <taxon>Neopterygii</taxon>
        <taxon>Teleostei</taxon>
        <taxon>Neoteleostei</taxon>
        <taxon>Acanthomorphata</taxon>
        <taxon>Eupercaria</taxon>
        <taxon>Perciformes</taxon>
        <taxon>Percoidei</taxon>
        <taxon>Percidae</taxon>
        <taxon>Percinae</taxon>
        <taxon>Perca</taxon>
    </lineage>
</organism>
<dbReference type="Gene3D" id="1.10.340.70">
    <property type="match status" value="1"/>
</dbReference>
<evidence type="ECO:0000259" key="2">
    <source>
        <dbReference type="PROSITE" id="PS50994"/>
    </source>
</evidence>
<dbReference type="GO" id="GO:0003676">
    <property type="term" value="F:nucleic acid binding"/>
    <property type="evidence" value="ECO:0007669"/>
    <property type="project" value="InterPro"/>
</dbReference>
<dbReference type="Pfam" id="PF17921">
    <property type="entry name" value="Integrase_H2C2"/>
    <property type="match status" value="1"/>
</dbReference>
<name>A0A6A5F124_PERFL</name>